<feature type="domain" description="DUF4468" evidence="2">
    <location>
        <begin position="37"/>
        <end position="115"/>
    </location>
</feature>
<dbReference type="KEGG" id="est:DN752_19670"/>
<proteinExistence type="predicted"/>
<reference evidence="3 4" key="1">
    <citation type="submission" date="2018-06" db="EMBL/GenBank/DDBJ databases">
        <title>Echinicola strongylocentroti sp. nov., isolated from a sea urchin Strongylocentrotus intermedius.</title>
        <authorList>
            <person name="Bae S.S."/>
        </authorList>
    </citation>
    <scope>NUCLEOTIDE SEQUENCE [LARGE SCALE GENOMIC DNA]</scope>
    <source>
        <strain evidence="3 4">MEBiC08714</strain>
    </source>
</reference>
<feature type="chain" id="PRO_5016236839" description="DUF4468 domain-containing protein" evidence="1">
    <location>
        <begin position="22"/>
        <end position="157"/>
    </location>
</feature>
<feature type="signal peptide" evidence="1">
    <location>
        <begin position="1"/>
        <end position="21"/>
    </location>
</feature>
<dbReference type="RefSeq" id="WP_112785553.1">
    <property type="nucleotide sequence ID" value="NZ_CP030041.1"/>
</dbReference>
<dbReference type="Proteomes" id="UP000248688">
    <property type="component" value="Chromosome"/>
</dbReference>
<dbReference type="PROSITE" id="PS51257">
    <property type="entry name" value="PROKAR_LIPOPROTEIN"/>
    <property type="match status" value="1"/>
</dbReference>
<keyword evidence="4" id="KW-1185">Reference proteome</keyword>
<dbReference type="EMBL" id="CP030041">
    <property type="protein sequence ID" value="AWW32180.1"/>
    <property type="molecule type" value="Genomic_DNA"/>
</dbReference>
<dbReference type="Pfam" id="PF14730">
    <property type="entry name" value="DUF4468"/>
    <property type="match status" value="1"/>
</dbReference>
<gene>
    <name evidence="3" type="ORF">DN752_19670</name>
</gene>
<evidence type="ECO:0000259" key="2">
    <source>
        <dbReference type="Pfam" id="PF14730"/>
    </source>
</evidence>
<sequence>MKNQILLLATSIILLSSCMSAKVVNMEDRPYVQVYESLDTSQDDLFLMANEWMIKTFNDAESVIQHSDKEDGVLMGKYLMSGGVSTGLYGTTSDSRVYSIIDIRVKDDKVRISITPQEWAYYEMSTAPKYTEEEAMKDMENLASSLYQHISTSNVDF</sequence>
<evidence type="ECO:0000313" key="3">
    <source>
        <dbReference type="EMBL" id="AWW32180.1"/>
    </source>
</evidence>
<keyword evidence="1" id="KW-0732">Signal</keyword>
<protein>
    <recommendedName>
        <fullName evidence="2">DUF4468 domain-containing protein</fullName>
    </recommendedName>
</protein>
<dbReference type="OrthoDB" id="894059at2"/>
<dbReference type="AlphaFoldDB" id="A0A2Z4IN71"/>
<name>A0A2Z4IN71_9BACT</name>
<dbReference type="Gene3D" id="3.30.530.80">
    <property type="match status" value="1"/>
</dbReference>
<evidence type="ECO:0000256" key="1">
    <source>
        <dbReference type="SAM" id="SignalP"/>
    </source>
</evidence>
<evidence type="ECO:0000313" key="4">
    <source>
        <dbReference type="Proteomes" id="UP000248688"/>
    </source>
</evidence>
<organism evidence="3 4">
    <name type="scientific">Echinicola strongylocentroti</name>
    <dbReference type="NCBI Taxonomy" id="1795355"/>
    <lineage>
        <taxon>Bacteria</taxon>
        <taxon>Pseudomonadati</taxon>
        <taxon>Bacteroidota</taxon>
        <taxon>Cytophagia</taxon>
        <taxon>Cytophagales</taxon>
        <taxon>Cyclobacteriaceae</taxon>
        <taxon>Echinicola</taxon>
    </lineage>
</organism>
<dbReference type="InterPro" id="IPR027823">
    <property type="entry name" value="DUF4468"/>
</dbReference>
<accession>A0A2Z4IN71</accession>